<name>A0ABQ9ZAT9_9CRUS</name>
<reference evidence="1 2" key="1">
    <citation type="journal article" date="2023" name="Nucleic Acids Res.">
        <title>The hologenome of Daphnia magna reveals possible DNA methylation and microbiome-mediated evolution of the host genome.</title>
        <authorList>
            <person name="Chaturvedi A."/>
            <person name="Li X."/>
            <person name="Dhandapani V."/>
            <person name="Marshall H."/>
            <person name="Kissane S."/>
            <person name="Cuenca-Cambronero M."/>
            <person name="Asole G."/>
            <person name="Calvet F."/>
            <person name="Ruiz-Romero M."/>
            <person name="Marangio P."/>
            <person name="Guigo R."/>
            <person name="Rago D."/>
            <person name="Mirbahai L."/>
            <person name="Eastwood N."/>
            <person name="Colbourne J.K."/>
            <person name="Zhou J."/>
            <person name="Mallon E."/>
            <person name="Orsini L."/>
        </authorList>
    </citation>
    <scope>NUCLEOTIDE SEQUENCE [LARGE SCALE GENOMIC DNA]</scope>
    <source>
        <strain evidence="1">LRV0_1</strain>
    </source>
</reference>
<evidence type="ECO:0000313" key="2">
    <source>
        <dbReference type="Proteomes" id="UP001234178"/>
    </source>
</evidence>
<dbReference type="Proteomes" id="UP001234178">
    <property type="component" value="Unassembled WGS sequence"/>
</dbReference>
<proteinExistence type="predicted"/>
<accession>A0ABQ9ZAT9</accession>
<comment type="caution">
    <text evidence="1">The sequence shown here is derived from an EMBL/GenBank/DDBJ whole genome shotgun (WGS) entry which is preliminary data.</text>
</comment>
<organism evidence="1 2">
    <name type="scientific">Daphnia magna</name>
    <dbReference type="NCBI Taxonomy" id="35525"/>
    <lineage>
        <taxon>Eukaryota</taxon>
        <taxon>Metazoa</taxon>
        <taxon>Ecdysozoa</taxon>
        <taxon>Arthropoda</taxon>
        <taxon>Crustacea</taxon>
        <taxon>Branchiopoda</taxon>
        <taxon>Diplostraca</taxon>
        <taxon>Cladocera</taxon>
        <taxon>Anomopoda</taxon>
        <taxon>Daphniidae</taxon>
        <taxon>Daphnia</taxon>
    </lineage>
</organism>
<evidence type="ECO:0000313" key="1">
    <source>
        <dbReference type="EMBL" id="KAK4010004.1"/>
    </source>
</evidence>
<sequence length="71" mass="8264">MADLAVVDLAVRDNRRRSNRVFCRFLLVDHTRSNSHKLPNKIRLRINNETVKRSPQCKAPYTHFIVSLTAC</sequence>
<gene>
    <name evidence="1" type="ORF">OUZ56_019152</name>
</gene>
<protein>
    <submittedName>
        <fullName evidence="1">Uncharacterized protein</fullName>
    </submittedName>
</protein>
<keyword evidence="2" id="KW-1185">Reference proteome</keyword>
<dbReference type="EMBL" id="JAOYFB010000003">
    <property type="protein sequence ID" value="KAK4010004.1"/>
    <property type="molecule type" value="Genomic_DNA"/>
</dbReference>